<dbReference type="Proteomes" id="UP000789525">
    <property type="component" value="Unassembled WGS sequence"/>
</dbReference>
<keyword evidence="2" id="KW-1185">Reference proteome</keyword>
<gene>
    <name evidence="1" type="ORF">ACOLOM_LOCUS5154</name>
</gene>
<name>A0ACA9LY60_9GLOM</name>
<comment type="caution">
    <text evidence="1">The sequence shown here is derived from an EMBL/GenBank/DDBJ whole genome shotgun (WGS) entry which is preliminary data.</text>
</comment>
<organism evidence="1 2">
    <name type="scientific">Acaulospora colombiana</name>
    <dbReference type="NCBI Taxonomy" id="27376"/>
    <lineage>
        <taxon>Eukaryota</taxon>
        <taxon>Fungi</taxon>
        <taxon>Fungi incertae sedis</taxon>
        <taxon>Mucoromycota</taxon>
        <taxon>Glomeromycotina</taxon>
        <taxon>Glomeromycetes</taxon>
        <taxon>Diversisporales</taxon>
        <taxon>Acaulosporaceae</taxon>
        <taxon>Acaulospora</taxon>
    </lineage>
</organism>
<evidence type="ECO:0000313" key="1">
    <source>
        <dbReference type="EMBL" id="CAG8559059.1"/>
    </source>
</evidence>
<proteinExistence type="predicted"/>
<protein>
    <submittedName>
        <fullName evidence="1">6785_t:CDS:1</fullName>
    </submittedName>
</protein>
<reference evidence="1" key="1">
    <citation type="submission" date="2021-06" db="EMBL/GenBank/DDBJ databases">
        <authorList>
            <person name="Kallberg Y."/>
            <person name="Tangrot J."/>
            <person name="Rosling A."/>
        </authorList>
    </citation>
    <scope>NUCLEOTIDE SEQUENCE</scope>
    <source>
        <strain evidence="1">CL356</strain>
    </source>
</reference>
<accession>A0ACA9LY60</accession>
<sequence length="163" mass="18691">MHEYLIKESSAEGRPDLLFLGEFAHNSFIGKMGHLACFVPGMLAIGSKILDRPKDLETAKSLAETCYWLYNATETGIGPEEVWLDVNVGNKTLYYSRMSETSDGIFRTDNRYLLRPVTGDKEYQEKGWKIWESIEKWCKTPTAYSGLYDVTSVEKLQNDNMER</sequence>
<dbReference type="EMBL" id="CAJVPT010009205">
    <property type="protein sequence ID" value="CAG8559059.1"/>
    <property type="molecule type" value="Genomic_DNA"/>
</dbReference>
<evidence type="ECO:0000313" key="2">
    <source>
        <dbReference type="Proteomes" id="UP000789525"/>
    </source>
</evidence>